<dbReference type="PANTHER" id="PTHR23305:SF18">
    <property type="entry name" value="OBG-TYPE G DOMAIN-CONTAINING PROTEIN"/>
    <property type="match status" value="1"/>
</dbReference>
<evidence type="ECO:0000313" key="7">
    <source>
        <dbReference type="Proteomes" id="UP000334340"/>
    </source>
</evidence>
<dbReference type="InterPro" id="IPR013029">
    <property type="entry name" value="YchF_C"/>
</dbReference>
<dbReference type="GO" id="GO:0016887">
    <property type="term" value="F:ATP hydrolysis activity"/>
    <property type="evidence" value="ECO:0007669"/>
    <property type="project" value="InterPro"/>
</dbReference>
<sequence length="359" mass="38482">MRIGIIGLPASGKSTVYQLLTHGQPSHQVGQLGEASIAVVKVPDPRLERLALMFNPKKVTPASVELADFAPLVKESGKPASPGGQLLPQMRQSTALLMVVRAFQDERVPHIEGRVDPVKDAASLWTELVLADLDVVEKRIARIEEAMRKGKKGESHQELALLKRCYAALQEEQPLRGMSLTAEEERLLRGFQFLTAKPSLLVVNTDEGAGGELGSLAPIPALGASQPASMAISAKLELELADLPPDEASAFCAELGVGASAAPRLRQACYDLLGVMTFFTVGSDEVRAWTIPLHATALQAAGAIHSDLAQGFIRAEVVAYEALIRCGSLAATRHDGSLRLEGKDYLVADGDIMNIRFNI</sequence>
<gene>
    <name evidence="6" type="ORF">MELA_01435</name>
</gene>
<dbReference type="GO" id="GO:0046872">
    <property type="term" value="F:metal ion binding"/>
    <property type="evidence" value="ECO:0007669"/>
    <property type="project" value="UniProtKB-KW"/>
</dbReference>
<accession>A0A564ZI82</accession>
<dbReference type="FunFam" id="1.10.150.300:FF:000001">
    <property type="entry name" value="Ribosome-binding ATPase YchF"/>
    <property type="match status" value="1"/>
</dbReference>
<dbReference type="InterPro" id="IPR027417">
    <property type="entry name" value="P-loop_NTPase"/>
</dbReference>
<dbReference type="FunFam" id="3.10.20.30:FF:000001">
    <property type="entry name" value="Ribosome-binding ATPase YchF"/>
    <property type="match status" value="1"/>
</dbReference>
<dbReference type="PIRSF" id="PIRSF006641">
    <property type="entry name" value="CHP00092"/>
    <property type="match status" value="1"/>
</dbReference>
<keyword evidence="4" id="KW-0067">ATP-binding</keyword>
<dbReference type="Gene3D" id="3.40.50.300">
    <property type="entry name" value="P-loop containing nucleotide triphosphate hydrolases"/>
    <property type="match status" value="1"/>
</dbReference>
<dbReference type="GO" id="GO:0005525">
    <property type="term" value="F:GTP binding"/>
    <property type="evidence" value="ECO:0007669"/>
    <property type="project" value="InterPro"/>
</dbReference>
<dbReference type="PANTHER" id="PTHR23305">
    <property type="entry name" value="OBG GTPASE FAMILY"/>
    <property type="match status" value="1"/>
</dbReference>
<evidence type="ECO:0000256" key="3">
    <source>
        <dbReference type="ARBA" id="ARBA00022741"/>
    </source>
</evidence>
<dbReference type="Gene3D" id="1.10.150.300">
    <property type="entry name" value="TGS-like domain"/>
    <property type="match status" value="1"/>
</dbReference>
<dbReference type="Proteomes" id="UP000334340">
    <property type="component" value="Unassembled WGS sequence"/>
</dbReference>
<dbReference type="AlphaFoldDB" id="A0A564ZI82"/>
<evidence type="ECO:0000256" key="2">
    <source>
        <dbReference type="ARBA" id="ARBA00022723"/>
    </source>
</evidence>
<comment type="cofactor">
    <cofactor evidence="1">
        <name>Mg(2+)</name>
        <dbReference type="ChEBI" id="CHEBI:18420"/>
    </cofactor>
</comment>
<evidence type="ECO:0000313" key="6">
    <source>
        <dbReference type="EMBL" id="VUZ85060.1"/>
    </source>
</evidence>
<dbReference type="NCBIfam" id="TIGR00092">
    <property type="entry name" value="redox-regulated ATPase YchF"/>
    <property type="match status" value="1"/>
</dbReference>
<dbReference type="InterPro" id="IPR012676">
    <property type="entry name" value="TGS-like"/>
</dbReference>
<dbReference type="SUPFAM" id="SSF81271">
    <property type="entry name" value="TGS-like"/>
    <property type="match status" value="1"/>
</dbReference>
<reference evidence="6 7" key="1">
    <citation type="submission" date="2019-07" db="EMBL/GenBank/DDBJ databases">
        <authorList>
            <person name="Cremers G."/>
        </authorList>
    </citation>
    <scope>NUCLEOTIDE SEQUENCE [LARGE SCALE GENOMIC DNA]</scope>
</reference>
<evidence type="ECO:0000256" key="4">
    <source>
        <dbReference type="ARBA" id="ARBA00022840"/>
    </source>
</evidence>
<dbReference type="InterPro" id="IPR023192">
    <property type="entry name" value="TGS-like_dom_sf"/>
</dbReference>
<name>A0A564ZI82_9BACT</name>
<keyword evidence="3" id="KW-0547">Nucleotide-binding</keyword>
<dbReference type="GO" id="GO:0005524">
    <property type="term" value="F:ATP binding"/>
    <property type="evidence" value="ECO:0007669"/>
    <property type="project" value="UniProtKB-KW"/>
</dbReference>
<dbReference type="InterPro" id="IPR006073">
    <property type="entry name" value="GTP-bd"/>
</dbReference>
<dbReference type="GO" id="GO:0005737">
    <property type="term" value="C:cytoplasm"/>
    <property type="evidence" value="ECO:0007669"/>
    <property type="project" value="TreeGrafter"/>
</dbReference>
<organism evidence="6 7">
    <name type="scientific">Candidatus Methylomirabilis lanthanidiphila</name>
    <dbReference type="NCBI Taxonomy" id="2211376"/>
    <lineage>
        <taxon>Bacteria</taxon>
        <taxon>Candidatus Methylomirabilota</taxon>
        <taxon>Candidatus Methylomirabilia</taxon>
        <taxon>Candidatus Methylomirabilales</taxon>
        <taxon>Candidatus Methylomirabilaceae</taxon>
        <taxon>Candidatus Methylomirabilis</taxon>
    </lineage>
</organism>
<proteinExistence type="predicted"/>
<evidence type="ECO:0000256" key="1">
    <source>
        <dbReference type="ARBA" id="ARBA00001946"/>
    </source>
</evidence>
<feature type="domain" description="TGS" evidence="5">
    <location>
        <begin position="274"/>
        <end position="357"/>
    </location>
</feature>
<dbReference type="Pfam" id="PF06071">
    <property type="entry name" value="YchF-GTPase_C"/>
    <property type="match status" value="1"/>
</dbReference>
<dbReference type="PRINTS" id="PR00326">
    <property type="entry name" value="GTP1OBG"/>
</dbReference>
<keyword evidence="7" id="KW-1185">Reference proteome</keyword>
<dbReference type="Gene3D" id="3.10.20.30">
    <property type="match status" value="1"/>
</dbReference>
<dbReference type="InterPro" id="IPR004095">
    <property type="entry name" value="TGS"/>
</dbReference>
<protein>
    <submittedName>
        <fullName evidence="6">GTP-binding protein YchF</fullName>
    </submittedName>
</protein>
<dbReference type="InterPro" id="IPR004396">
    <property type="entry name" value="ATPase_YchF/OLA1"/>
</dbReference>
<dbReference type="PROSITE" id="PS51880">
    <property type="entry name" value="TGS"/>
    <property type="match status" value="1"/>
</dbReference>
<dbReference type="InterPro" id="IPR012675">
    <property type="entry name" value="Beta-grasp_dom_sf"/>
</dbReference>
<dbReference type="EMBL" id="CABIKM010000022">
    <property type="protein sequence ID" value="VUZ85060.1"/>
    <property type="molecule type" value="Genomic_DNA"/>
</dbReference>
<evidence type="ECO:0000259" key="5">
    <source>
        <dbReference type="PROSITE" id="PS51880"/>
    </source>
</evidence>
<dbReference type="SUPFAM" id="SSF52540">
    <property type="entry name" value="P-loop containing nucleoside triphosphate hydrolases"/>
    <property type="match status" value="1"/>
</dbReference>
<keyword evidence="2" id="KW-0479">Metal-binding</keyword>